<evidence type="ECO:0000259" key="2">
    <source>
        <dbReference type="Pfam" id="PF09547"/>
    </source>
</evidence>
<keyword evidence="6" id="KW-1185">Reference proteome</keyword>
<reference evidence="5 6" key="1">
    <citation type="journal article" date="2015" name="Geomicrobiol. J.">
        <title>Caldisalinibacter kiritimatiensis gen. nov., sp. nov., a moderately thermohalophilic thiosulfate-reducing bacterium from a hypersaline microbial mat.</title>
        <authorList>
            <person name="Ben Hania W."/>
            <person name="Joseph M."/>
            <person name="Fiebig A."/>
            <person name="Bunk B."/>
            <person name="Klenk H.-P."/>
            <person name="Fardeau M.-L."/>
            <person name="Spring S."/>
        </authorList>
    </citation>
    <scope>NUCLEOTIDE SEQUENCE [LARGE SCALE GENOMIC DNA]</scope>
    <source>
        <strain evidence="5 6">L21-TH-D2</strain>
    </source>
</reference>
<evidence type="ECO:0000256" key="1">
    <source>
        <dbReference type="SAM" id="Coils"/>
    </source>
</evidence>
<evidence type="ECO:0000313" key="6">
    <source>
        <dbReference type="Proteomes" id="UP000013378"/>
    </source>
</evidence>
<dbReference type="InterPro" id="IPR046841">
    <property type="entry name" value="SpoIVA_middle"/>
</dbReference>
<dbReference type="GO" id="GO:0043934">
    <property type="term" value="P:sporulation"/>
    <property type="evidence" value="ECO:0007669"/>
    <property type="project" value="InterPro"/>
</dbReference>
<name>R1AVQ6_9FIRM</name>
<dbReference type="eggNOG" id="COG0699">
    <property type="taxonomic scope" value="Bacteria"/>
</dbReference>
<evidence type="ECO:0000259" key="3">
    <source>
        <dbReference type="Pfam" id="PF20438"/>
    </source>
</evidence>
<comment type="caution">
    <text evidence="5">The sequence shown here is derived from an EMBL/GenBank/DDBJ whole genome shotgun (WGS) entry which is preliminary data.</text>
</comment>
<protein>
    <submittedName>
        <fullName evidence="5">Stage IV sporulation protein A</fullName>
    </submittedName>
</protein>
<dbReference type="STRING" id="1304284.L21TH_0637"/>
<feature type="domain" description="Sporulation stage IV protein A C-terminal" evidence="4">
    <location>
        <begin position="417"/>
        <end position="492"/>
    </location>
</feature>
<dbReference type="NCBIfam" id="TIGR02836">
    <property type="entry name" value="spore_IV_A"/>
    <property type="match status" value="1"/>
</dbReference>
<dbReference type="InterPro" id="IPR027417">
    <property type="entry name" value="P-loop_NTPase"/>
</dbReference>
<evidence type="ECO:0000259" key="4">
    <source>
        <dbReference type="Pfam" id="PF20439"/>
    </source>
</evidence>
<dbReference type="RefSeq" id="WP_006308876.1">
    <property type="nucleotide sequence ID" value="NZ_ARZA01000066.1"/>
</dbReference>
<sequence length="492" mass="55651">MDKFNIYKDIAERTDGDIYVGVVGPVRTGKSTFIKRFMELLVLPNIDNTFRKERTNDELPQSGAGKTIMTTEPKFVPGEAVELTLDENIKFKVKMVDCVGYLVKGALGHEEGNMPRMVTTPWYEKEIPFEEAAEIGTRKVITEHSTIGVVITTDGSITDIDRPNYIKAEERVVNELKEIEKPFVILLNSKHPNLDSTIALRESLEEKYNVPVIAVDCLNMTIEDVNRVMEKVLLEFPIKEININLPGWVEGLNKKHWIRENILNSVKDIISSLQRLSEVKSNVNRFNELDIVEDVELSEIELGEGVANISMNIDYSLFYKAISEVTGYEINGEHQILGLVNKLADAKREYDKIEKALVAAKEQGYGLVAPSIEELELLEPEIFKQGNRFGVKLKANAPSLHLIKANLTTEVSPIIGTEKQSEELVKYLLDEFENDPSKIWESNMFGKSLHDLVKEQFQSKLNMMPEDARAKLQRTLERIINEGSGGLICIII</sequence>
<dbReference type="InterPro" id="IPR046842">
    <property type="entry name" value="SpoIVA_ATPase"/>
</dbReference>
<dbReference type="SUPFAM" id="SSF52540">
    <property type="entry name" value="P-loop containing nucleoside triphosphate hydrolases"/>
    <property type="match status" value="1"/>
</dbReference>
<dbReference type="Pfam" id="PF20438">
    <property type="entry name" value="SpoIVA_middle"/>
    <property type="match status" value="1"/>
</dbReference>
<dbReference type="Proteomes" id="UP000013378">
    <property type="component" value="Unassembled WGS sequence"/>
</dbReference>
<dbReference type="OrthoDB" id="9761464at2"/>
<dbReference type="AlphaFoldDB" id="R1AVQ6"/>
<dbReference type="InterPro" id="IPR046840">
    <property type="entry name" value="SpoIVA_C"/>
</dbReference>
<dbReference type="PATRIC" id="fig|1304284.3.peg.626"/>
<dbReference type="Pfam" id="PF20439">
    <property type="entry name" value="SpoIVA_C"/>
    <property type="match status" value="1"/>
</dbReference>
<feature type="domain" description="Stage IV sporulation protein A middle" evidence="3">
    <location>
        <begin position="238"/>
        <end position="416"/>
    </location>
</feature>
<accession>R1AVQ6</accession>
<dbReference type="GO" id="GO:0016887">
    <property type="term" value="F:ATP hydrolysis activity"/>
    <property type="evidence" value="ECO:0007669"/>
    <property type="project" value="InterPro"/>
</dbReference>
<evidence type="ECO:0000313" key="5">
    <source>
        <dbReference type="EMBL" id="EOD01283.1"/>
    </source>
</evidence>
<gene>
    <name evidence="5" type="ORF">L21TH_0637</name>
</gene>
<dbReference type="InterPro" id="IPR014201">
    <property type="entry name" value="Spore_IV_A"/>
</dbReference>
<proteinExistence type="predicted"/>
<dbReference type="GO" id="GO:0005524">
    <property type="term" value="F:ATP binding"/>
    <property type="evidence" value="ECO:0007669"/>
    <property type="project" value="InterPro"/>
</dbReference>
<dbReference type="Pfam" id="PF09547">
    <property type="entry name" value="SpoIVA_ATPase"/>
    <property type="match status" value="1"/>
</dbReference>
<feature type="domain" description="Stage IV sporulation protein A ATPase" evidence="2">
    <location>
        <begin position="1"/>
        <end position="237"/>
    </location>
</feature>
<feature type="coiled-coil region" evidence="1">
    <location>
        <begin position="336"/>
        <end position="363"/>
    </location>
</feature>
<dbReference type="Gene3D" id="3.40.50.300">
    <property type="entry name" value="P-loop containing nucleotide triphosphate hydrolases"/>
    <property type="match status" value="1"/>
</dbReference>
<dbReference type="EMBL" id="ARZA01000066">
    <property type="protein sequence ID" value="EOD01283.1"/>
    <property type="molecule type" value="Genomic_DNA"/>
</dbReference>
<organism evidence="5 6">
    <name type="scientific">Caldisalinibacter kiritimatiensis</name>
    <dbReference type="NCBI Taxonomy" id="1304284"/>
    <lineage>
        <taxon>Bacteria</taxon>
        <taxon>Bacillati</taxon>
        <taxon>Bacillota</taxon>
        <taxon>Tissierellia</taxon>
        <taxon>Tissierellales</taxon>
        <taxon>Thermohalobacteraceae</taxon>
        <taxon>Caldisalinibacter</taxon>
    </lineage>
</organism>
<keyword evidence="1" id="KW-0175">Coiled coil</keyword>
<dbReference type="PIRSF" id="PIRSF007466">
    <property type="entry name" value="SpoIVA"/>
    <property type="match status" value="1"/>
</dbReference>